<protein>
    <submittedName>
        <fullName evidence="2">Uncharacterized protein</fullName>
    </submittedName>
</protein>
<evidence type="ECO:0000313" key="2">
    <source>
        <dbReference type="EMBL" id="KAH1173205.1"/>
    </source>
</evidence>
<evidence type="ECO:0000313" key="3">
    <source>
        <dbReference type="Proteomes" id="UP000827986"/>
    </source>
</evidence>
<sequence>MACGFQQLRTWEQKVLESVAEANSSDTETGREGSSRKCRRLQDRRWPDPNEKLPWSQNNTLYGASPHILLGFPSSSPVVWIPGRTSFCSSRVLASDQEKWKDNFITQVFLSEPDKSLSH</sequence>
<reference evidence="2" key="1">
    <citation type="submission" date="2021-09" db="EMBL/GenBank/DDBJ databases">
        <title>The genome of Mauremys mutica provides insights into the evolution of semi-aquatic lifestyle.</title>
        <authorList>
            <person name="Gong S."/>
            <person name="Gao Y."/>
        </authorList>
    </citation>
    <scope>NUCLEOTIDE SEQUENCE</scope>
    <source>
        <strain evidence="2">MM-2020</strain>
        <tissue evidence="2">Muscle</tissue>
    </source>
</reference>
<feature type="region of interest" description="Disordered" evidence="1">
    <location>
        <begin position="18"/>
        <end position="52"/>
    </location>
</feature>
<organism evidence="2 3">
    <name type="scientific">Mauremys mutica</name>
    <name type="common">yellowpond turtle</name>
    <dbReference type="NCBI Taxonomy" id="74926"/>
    <lineage>
        <taxon>Eukaryota</taxon>
        <taxon>Metazoa</taxon>
        <taxon>Chordata</taxon>
        <taxon>Craniata</taxon>
        <taxon>Vertebrata</taxon>
        <taxon>Euteleostomi</taxon>
        <taxon>Archelosauria</taxon>
        <taxon>Testudinata</taxon>
        <taxon>Testudines</taxon>
        <taxon>Cryptodira</taxon>
        <taxon>Durocryptodira</taxon>
        <taxon>Testudinoidea</taxon>
        <taxon>Geoemydidae</taxon>
        <taxon>Geoemydinae</taxon>
        <taxon>Mauremys</taxon>
    </lineage>
</organism>
<dbReference type="Proteomes" id="UP000827986">
    <property type="component" value="Unassembled WGS sequence"/>
</dbReference>
<proteinExistence type="predicted"/>
<dbReference type="AlphaFoldDB" id="A0A9D4AYA9"/>
<gene>
    <name evidence="2" type="ORF">KIL84_017044</name>
</gene>
<comment type="caution">
    <text evidence="2">The sequence shown here is derived from an EMBL/GenBank/DDBJ whole genome shotgun (WGS) entry which is preliminary data.</text>
</comment>
<feature type="compositionally biased region" description="Basic and acidic residues" evidence="1">
    <location>
        <begin position="28"/>
        <end position="51"/>
    </location>
</feature>
<name>A0A9D4AYA9_9SAUR</name>
<accession>A0A9D4AYA9</accession>
<keyword evidence="3" id="KW-1185">Reference proteome</keyword>
<evidence type="ECO:0000256" key="1">
    <source>
        <dbReference type="SAM" id="MobiDB-lite"/>
    </source>
</evidence>
<dbReference type="EMBL" id="JAHDVG010000482">
    <property type="protein sequence ID" value="KAH1173205.1"/>
    <property type="molecule type" value="Genomic_DNA"/>
</dbReference>